<dbReference type="InterPro" id="IPR042099">
    <property type="entry name" value="ANL_N_sf"/>
</dbReference>
<dbReference type="SUPFAM" id="SSF56801">
    <property type="entry name" value="Acetyl-CoA synthetase-like"/>
    <property type="match status" value="1"/>
</dbReference>
<accession>A0A840V6W5</accession>
<dbReference type="AlphaFoldDB" id="A0A840V6W5"/>
<dbReference type="Pfam" id="PF00501">
    <property type="entry name" value="AMP-binding"/>
    <property type="match status" value="1"/>
</dbReference>
<dbReference type="EMBL" id="JACHEO010000027">
    <property type="protein sequence ID" value="MBB5349489.1"/>
    <property type="molecule type" value="Genomic_DNA"/>
</dbReference>
<dbReference type="Pfam" id="PF23562">
    <property type="entry name" value="AMP-binding_C_3"/>
    <property type="match status" value="1"/>
</dbReference>
<dbReference type="InterPro" id="IPR020845">
    <property type="entry name" value="AMP-binding_CS"/>
</dbReference>
<gene>
    <name evidence="2" type="ORF">HNQ81_003244</name>
</gene>
<organism evidence="2 3">
    <name type="scientific">Desulfoprunum benzoelyticum</name>
    <dbReference type="NCBI Taxonomy" id="1506996"/>
    <lineage>
        <taxon>Bacteria</taxon>
        <taxon>Pseudomonadati</taxon>
        <taxon>Thermodesulfobacteriota</taxon>
        <taxon>Desulfobulbia</taxon>
        <taxon>Desulfobulbales</taxon>
        <taxon>Desulfobulbaceae</taxon>
        <taxon>Desulfoprunum</taxon>
    </lineage>
</organism>
<comment type="caution">
    <text evidence="2">The sequence shown here is derived from an EMBL/GenBank/DDBJ whole genome shotgun (WGS) entry which is preliminary data.</text>
</comment>
<dbReference type="InterPro" id="IPR052987">
    <property type="entry name" value="Chloroplast_AMP-bd_Enzymes"/>
</dbReference>
<name>A0A840V6W5_9BACT</name>
<evidence type="ECO:0000313" key="2">
    <source>
        <dbReference type="EMBL" id="MBB5349489.1"/>
    </source>
</evidence>
<reference evidence="2 3" key="1">
    <citation type="submission" date="2020-08" db="EMBL/GenBank/DDBJ databases">
        <title>Genomic Encyclopedia of Type Strains, Phase IV (KMG-IV): sequencing the most valuable type-strain genomes for metagenomic binning, comparative biology and taxonomic classification.</title>
        <authorList>
            <person name="Goeker M."/>
        </authorList>
    </citation>
    <scope>NUCLEOTIDE SEQUENCE [LARGE SCALE GENOMIC DNA]</scope>
    <source>
        <strain evidence="2 3">DSM 28570</strain>
    </source>
</reference>
<sequence>MTEPQPPSELFAIPDYAAPATLFQVLVASASRQRHKTAFIYLAGEEECQVTYGKLFEDVLLLARSFHRRGISAGDRVVLLSDNRYDWIVSDLAIMAIGAVSVPRGADTPLQELEFIVEQSGSSYLIVETGDLLTLHDDYIKGCRQLKGVFVISAPELHTLFSHVYSYTDLLADRRFTDDDVQRFLQRGEAIAADDLLTVIYTSGTTGQPKGVMLSHANIMHNVREVPGVIGLTENDLWLSILPTWHIFERTAEYLSIAKGSTIVYSTVKRFAQDLEKYRPTLVATVPRVWESLYSRVQAGVKKKGRLASGLFAAFVRVSAAYRRNRRRYLGRFPVYAPEPWWRVVTRRVPALARMIVLYPLYKLAMKKLSLVQQRFGGRLRLAISGGGTLATYLEEWIDAVGIRIVNAYGMTECSPSIAGRGLSCRVYGTVGPPVPLTEIRIASEEGAVLPPGREGLIEVRGPQVTRGYYRNEEETARSFTTDGFFRTGDLGRMTMGGELVITGRAKEIIVLASGENIDPTRIENAISMFPFIQDAVLVGQDKKGLGALLIPNIDELREYARQRFSDLKEEGEELLTNSRVLDHIRHEMNRLLHPRQGFKSYEKLQGIAFLNKEFKLGEELTNTLKKKRHVIEQKYRQIINDLLH</sequence>
<dbReference type="EC" id="6.2.1.3" evidence="2"/>
<keyword evidence="3" id="KW-1185">Reference proteome</keyword>
<dbReference type="Gene3D" id="3.40.50.12780">
    <property type="entry name" value="N-terminal domain of ligase-like"/>
    <property type="match status" value="1"/>
</dbReference>
<dbReference type="PROSITE" id="PS00455">
    <property type="entry name" value="AMP_BINDING"/>
    <property type="match status" value="1"/>
</dbReference>
<evidence type="ECO:0000313" key="3">
    <source>
        <dbReference type="Proteomes" id="UP000539642"/>
    </source>
</evidence>
<keyword evidence="2" id="KW-0436">Ligase</keyword>
<evidence type="ECO:0000259" key="1">
    <source>
        <dbReference type="Pfam" id="PF00501"/>
    </source>
</evidence>
<dbReference type="PANTHER" id="PTHR43813">
    <property type="entry name" value="ACYL-ACTIVATING ENZYME 16, CHLOROPLASTIC-RELATED"/>
    <property type="match status" value="1"/>
</dbReference>
<protein>
    <submittedName>
        <fullName evidence="2">Long-chain acyl-CoA synthetase</fullName>
        <ecNumber evidence="2">6.2.1.3</ecNumber>
    </submittedName>
</protein>
<dbReference type="Proteomes" id="UP000539642">
    <property type="component" value="Unassembled WGS sequence"/>
</dbReference>
<dbReference type="RefSeq" id="WP_183352280.1">
    <property type="nucleotide sequence ID" value="NZ_JACHEO010000027.1"/>
</dbReference>
<dbReference type="PANTHER" id="PTHR43813:SF1">
    <property type="entry name" value="ACYL-ACTIVATING ENZYME 16, CHLOROPLASTIC-RELATED"/>
    <property type="match status" value="1"/>
</dbReference>
<dbReference type="GO" id="GO:0004467">
    <property type="term" value="F:long-chain fatty acid-CoA ligase activity"/>
    <property type="evidence" value="ECO:0007669"/>
    <property type="project" value="UniProtKB-EC"/>
</dbReference>
<dbReference type="InterPro" id="IPR000873">
    <property type="entry name" value="AMP-dep_synth/lig_dom"/>
</dbReference>
<feature type="domain" description="AMP-dependent synthetase/ligase" evidence="1">
    <location>
        <begin position="28"/>
        <end position="470"/>
    </location>
</feature>
<proteinExistence type="predicted"/>